<keyword evidence="1" id="KW-0805">Transcription regulation</keyword>
<evidence type="ECO:0000259" key="5">
    <source>
        <dbReference type="PROSITE" id="PS50043"/>
    </source>
</evidence>
<evidence type="ECO:0000256" key="3">
    <source>
        <dbReference type="ARBA" id="ARBA00023163"/>
    </source>
</evidence>
<dbReference type="Gene3D" id="1.10.10.10">
    <property type="entry name" value="Winged helix-like DNA-binding domain superfamily/Winged helix DNA-binding domain"/>
    <property type="match status" value="1"/>
</dbReference>
<dbReference type="SUPFAM" id="SSF48452">
    <property type="entry name" value="TPR-like"/>
    <property type="match status" value="1"/>
</dbReference>
<dbReference type="InterPro" id="IPR059106">
    <property type="entry name" value="WHD_MalT"/>
</dbReference>
<sequence length="869" mass="98204">MTTKATKSVTGDLLPGTSLAHTTPPAMPRNFLSRKELFHLIDTRSPGATIVVAPSGYGKTTLVAEWAHQNIERVFWATATGNEKTTDFRNIVFQAVRNVVPDFAPWFKPNTDISSQEIFRKFFEEIEALDKEYVFVLDNGALSANLVAAKLAQYMIDIIPENLHLIVIRRIAPESSYARFAQRGNLNFISAADLRFNENEVCAIAALNGLDCSKSEVESILKLANGWPVCVQMLSKNYSKGMRSTNFSSKMASQMEPLRILTTETINILSAADQEQLMRLSVLKEFDLETAQIVLGKEFTIQYLNRISNDGAFLSIDESANPRYEFNSIFRETILQIAAEKRIDLAPTRISLMDFFISRGMINEAVEQAFELNDFVKMHELLKEHSRQLTATGQGDQMIRLAPYAGDDSPHGLLLRKTVEVMGHITNLNFVQAEIEAQRLILESANSPIGDFIRKIAYAAMMYVNFSKGLITEIDTNENELFDEEVITGDLEASDKIAILRIAADKAFIYDYQGSLEMIYRRAQGIALEGLDVGVPYTLNILNCMSLFTKGNYLEAFDVARLAIAQAEEKGYVGIAGPIEAHIVLGRCYLEFSKIDEAFASISLARDLAKEWKQWPWYFIAEGILIRLVVSMGDYPRATEMIRKMRNDFSEQHISTDSAWIVDMSEIYLRFTLNDFDRVEILLNRTPDTTFTKLIRDELAIRKGKNPKEMDIDKLPDSTPREKLRKLIKMADAVSDRENECSLIMQQALNLGSEIGAYETFIRQSEPLTNVILKIAGKQPTIYLEELSRLITQRIKTKHQSTGSLKENLTSRELEIVKHLSTAKPISTIAKSLHISQNTIKTHLRNVYRKLEVDGRDSAVEKARELFLV</sequence>
<evidence type="ECO:0000256" key="1">
    <source>
        <dbReference type="ARBA" id="ARBA00023015"/>
    </source>
</evidence>
<dbReference type="SUPFAM" id="SSF46894">
    <property type="entry name" value="C-terminal effector domain of the bipartite response regulators"/>
    <property type="match status" value="1"/>
</dbReference>
<dbReference type="InterPro" id="IPR016032">
    <property type="entry name" value="Sig_transdc_resp-reg_C-effctor"/>
</dbReference>
<dbReference type="PANTHER" id="PTHR44688:SF16">
    <property type="entry name" value="DNA-BINDING TRANSCRIPTIONAL ACTIVATOR DEVR_DOSR"/>
    <property type="match status" value="1"/>
</dbReference>
<dbReference type="Gene3D" id="3.40.50.300">
    <property type="entry name" value="P-loop containing nucleotide triphosphate hydrolases"/>
    <property type="match status" value="1"/>
</dbReference>
<dbReference type="SUPFAM" id="SSF52540">
    <property type="entry name" value="P-loop containing nucleoside triphosphate hydrolases"/>
    <property type="match status" value="1"/>
</dbReference>
<dbReference type="CDD" id="cd06170">
    <property type="entry name" value="LuxR_C_like"/>
    <property type="match status" value="1"/>
</dbReference>
<dbReference type="PRINTS" id="PR00038">
    <property type="entry name" value="HTHLUXR"/>
</dbReference>
<dbReference type="InterPro" id="IPR011990">
    <property type="entry name" value="TPR-like_helical_dom_sf"/>
</dbReference>
<evidence type="ECO:0000256" key="2">
    <source>
        <dbReference type="ARBA" id="ARBA00023125"/>
    </source>
</evidence>
<dbReference type="InterPro" id="IPR000792">
    <property type="entry name" value="Tscrpt_reg_LuxR_C"/>
</dbReference>
<accession>A0A6J6MJD8</accession>
<evidence type="ECO:0000313" key="6">
    <source>
        <dbReference type="EMBL" id="CAB4673529.1"/>
    </source>
</evidence>
<dbReference type="InterPro" id="IPR027417">
    <property type="entry name" value="P-loop_NTPase"/>
</dbReference>
<dbReference type="PANTHER" id="PTHR44688">
    <property type="entry name" value="DNA-BINDING TRANSCRIPTIONAL ACTIVATOR DEVR_DOSR"/>
    <property type="match status" value="1"/>
</dbReference>
<dbReference type="PROSITE" id="PS50043">
    <property type="entry name" value="HTH_LUXR_2"/>
    <property type="match status" value="1"/>
</dbReference>
<dbReference type="Pfam" id="PF00196">
    <property type="entry name" value="GerE"/>
    <property type="match status" value="1"/>
</dbReference>
<feature type="region of interest" description="Disordered" evidence="4">
    <location>
        <begin position="1"/>
        <end position="22"/>
    </location>
</feature>
<dbReference type="SMART" id="SM00421">
    <property type="entry name" value="HTH_LUXR"/>
    <property type="match status" value="1"/>
</dbReference>
<proteinExistence type="predicted"/>
<feature type="domain" description="HTH luxR-type" evidence="5">
    <location>
        <begin position="802"/>
        <end position="867"/>
    </location>
</feature>
<name>A0A6J6MJD8_9ZZZZ</name>
<keyword evidence="2" id="KW-0238">DNA-binding</keyword>
<dbReference type="GO" id="GO:0006355">
    <property type="term" value="P:regulation of DNA-templated transcription"/>
    <property type="evidence" value="ECO:0007669"/>
    <property type="project" value="InterPro"/>
</dbReference>
<organism evidence="6">
    <name type="scientific">freshwater metagenome</name>
    <dbReference type="NCBI Taxonomy" id="449393"/>
    <lineage>
        <taxon>unclassified sequences</taxon>
        <taxon>metagenomes</taxon>
        <taxon>ecological metagenomes</taxon>
    </lineage>
</organism>
<dbReference type="Gene3D" id="1.25.40.10">
    <property type="entry name" value="Tetratricopeptide repeat domain"/>
    <property type="match status" value="1"/>
</dbReference>
<dbReference type="GO" id="GO:0003677">
    <property type="term" value="F:DNA binding"/>
    <property type="evidence" value="ECO:0007669"/>
    <property type="project" value="UniProtKB-KW"/>
</dbReference>
<gene>
    <name evidence="6" type="ORF">UFOPK2329_00618</name>
</gene>
<reference evidence="6" key="1">
    <citation type="submission" date="2020-05" db="EMBL/GenBank/DDBJ databases">
        <authorList>
            <person name="Chiriac C."/>
            <person name="Salcher M."/>
            <person name="Ghai R."/>
            <person name="Kavagutti S V."/>
        </authorList>
    </citation>
    <scope>NUCLEOTIDE SEQUENCE</scope>
</reference>
<dbReference type="Pfam" id="PF25873">
    <property type="entry name" value="WHD_MalT"/>
    <property type="match status" value="1"/>
</dbReference>
<dbReference type="EMBL" id="CAEZWZ010000085">
    <property type="protein sequence ID" value="CAB4673529.1"/>
    <property type="molecule type" value="Genomic_DNA"/>
</dbReference>
<keyword evidence="3" id="KW-0804">Transcription</keyword>
<protein>
    <submittedName>
        <fullName evidence="6">Unannotated protein</fullName>
    </submittedName>
</protein>
<dbReference type="AlphaFoldDB" id="A0A6J6MJD8"/>
<dbReference type="InterPro" id="IPR036388">
    <property type="entry name" value="WH-like_DNA-bd_sf"/>
</dbReference>
<evidence type="ECO:0000256" key="4">
    <source>
        <dbReference type="SAM" id="MobiDB-lite"/>
    </source>
</evidence>